<dbReference type="AlphaFoldDB" id="A0AAW0QQQ5"/>
<evidence type="ECO:0000313" key="2">
    <source>
        <dbReference type="EMBL" id="KAK8114092.1"/>
    </source>
</evidence>
<evidence type="ECO:0000256" key="1">
    <source>
        <dbReference type="SAM" id="Phobius"/>
    </source>
</evidence>
<organism evidence="2 3">
    <name type="scientific">Apiospora kogelbergensis</name>
    <dbReference type="NCBI Taxonomy" id="1337665"/>
    <lineage>
        <taxon>Eukaryota</taxon>
        <taxon>Fungi</taxon>
        <taxon>Dikarya</taxon>
        <taxon>Ascomycota</taxon>
        <taxon>Pezizomycotina</taxon>
        <taxon>Sordariomycetes</taxon>
        <taxon>Xylariomycetidae</taxon>
        <taxon>Amphisphaeriales</taxon>
        <taxon>Apiosporaceae</taxon>
        <taxon>Apiospora</taxon>
    </lineage>
</organism>
<keyword evidence="3" id="KW-1185">Reference proteome</keyword>
<evidence type="ECO:0008006" key="4">
    <source>
        <dbReference type="Google" id="ProtNLM"/>
    </source>
</evidence>
<dbReference type="EMBL" id="JAQQWP010000006">
    <property type="protein sequence ID" value="KAK8114092.1"/>
    <property type="molecule type" value="Genomic_DNA"/>
</dbReference>
<accession>A0AAW0QQQ5</accession>
<evidence type="ECO:0000313" key="3">
    <source>
        <dbReference type="Proteomes" id="UP001392437"/>
    </source>
</evidence>
<dbReference type="Proteomes" id="UP001392437">
    <property type="component" value="Unassembled WGS sequence"/>
</dbReference>
<gene>
    <name evidence="2" type="ORF">PG999_006161</name>
</gene>
<keyword evidence="1" id="KW-0812">Transmembrane</keyword>
<feature type="transmembrane region" description="Helical" evidence="1">
    <location>
        <begin position="66"/>
        <end position="88"/>
    </location>
</feature>
<protein>
    <recommendedName>
        <fullName evidence="4">Sodium/hydrogen exchanger family protein</fullName>
    </recommendedName>
</protein>
<name>A0AAW0QQQ5_9PEZI</name>
<feature type="transmembrane region" description="Helical" evidence="1">
    <location>
        <begin position="34"/>
        <end position="54"/>
    </location>
</feature>
<sequence>MSRTCFSLRSRSRLVLVAVGGNEIGLFLDKSLGAGPLLVGLAALVGLADIGTAAKSQLLLGQLGEVLGVGDALVLLLLGDGFSVLGILSGGLLQLRLGNGLASLLILGLGFAFLSTPALGSLLLRAAGNGLARFQ</sequence>
<keyword evidence="1" id="KW-0472">Membrane</keyword>
<comment type="caution">
    <text evidence="2">The sequence shown here is derived from an EMBL/GenBank/DDBJ whole genome shotgun (WGS) entry which is preliminary data.</text>
</comment>
<feature type="transmembrane region" description="Helical" evidence="1">
    <location>
        <begin position="100"/>
        <end position="124"/>
    </location>
</feature>
<proteinExistence type="predicted"/>
<keyword evidence="1" id="KW-1133">Transmembrane helix</keyword>
<reference evidence="2 3" key="1">
    <citation type="submission" date="2023-01" db="EMBL/GenBank/DDBJ databases">
        <title>Analysis of 21 Apiospora genomes using comparative genomics revels a genus with tremendous synthesis potential of carbohydrate active enzymes and secondary metabolites.</title>
        <authorList>
            <person name="Sorensen T."/>
        </authorList>
    </citation>
    <scope>NUCLEOTIDE SEQUENCE [LARGE SCALE GENOMIC DNA]</scope>
    <source>
        <strain evidence="2 3">CBS 117206</strain>
    </source>
</reference>